<dbReference type="PANTHER" id="PTHR33096">
    <property type="entry name" value="CXC2 DOMAIN-CONTAINING PROTEIN"/>
    <property type="match status" value="1"/>
</dbReference>
<accession>A0A0C9UXB8</accession>
<dbReference type="OrthoDB" id="3251205at2759"/>
<feature type="non-terminal residue" evidence="1">
    <location>
        <position position="289"/>
    </location>
</feature>
<organism evidence="1 2">
    <name type="scientific">Sphaerobolus stellatus (strain SS14)</name>
    <dbReference type="NCBI Taxonomy" id="990650"/>
    <lineage>
        <taxon>Eukaryota</taxon>
        <taxon>Fungi</taxon>
        <taxon>Dikarya</taxon>
        <taxon>Basidiomycota</taxon>
        <taxon>Agaricomycotina</taxon>
        <taxon>Agaricomycetes</taxon>
        <taxon>Phallomycetidae</taxon>
        <taxon>Geastrales</taxon>
        <taxon>Sphaerobolaceae</taxon>
        <taxon>Sphaerobolus</taxon>
    </lineage>
</organism>
<evidence type="ECO:0000313" key="1">
    <source>
        <dbReference type="EMBL" id="KIJ30001.1"/>
    </source>
</evidence>
<sequence>PSDIHVNQTLIRHGCIGTAPSSPRSAFTIRTQSLYRQSHSSCPRFSVEAEVRVLCNMNRIPYSKAFAEQFRIAYDAYIEVLYHVDALVDKALAQDKPNWRALNTCPACDYRLEGEPELEYSKLVAIDGNNSLCRVDVNLTRNVTSYIDTRTARTDYWIKPEEVDLFKDQVKSKQSTVALSANHEQGIDEEVLVENDEPGDAASGAASVSVCVERWRNAGPEERKKMWQMFTETGIFLAACHHGFILYLCDMIRSGELAKYPLAITNKLIDVYGDGLCIGYDIGCAFSST</sequence>
<dbReference type="InterPro" id="IPR040521">
    <property type="entry name" value="KDZ"/>
</dbReference>
<dbReference type="Proteomes" id="UP000054279">
    <property type="component" value="Unassembled WGS sequence"/>
</dbReference>
<name>A0A0C9UXB8_SPHS4</name>
<keyword evidence="2" id="KW-1185">Reference proteome</keyword>
<proteinExistence type="predicted"/>
<dbReference type="PANTHER" id="PTHR33096:SF1">
    <property type="entry name" value="CXC1-LIKE CYSTEINE CLUSTER ASSOCIATED WITH KDZ TRANSPOSASES DOMAIN-CONTAINING PROTEIN"/>
    <property type="match status" value="1"/>
</dbReference>
<protein>
    <recommendedName>
        <fullName evidence="3">CxC1-like cysteine cluster associated with KDZ transposases domain-containing protein</fullName>
    </recommendedName>
</protein>
<feature type="non-terminal residue" evidence="1">
    <location>
        <position position="1"/>
    </location>
</feature>
<gene>
    <name evidence="1" type="ORF">M422DRAFT_88109</name>
</gene>
<reference evidence="1 2" key="1">
    <citation type="submission" date="2014-06" db="EMBL/GenBank/DDBJ databases">
        <title>Evolutionary Origins and Diversification of the Mycorrhizal Mutualists.</title>
        <authorList>
            <consortium name="DOE Joint Genome Institute"/>
            <consortium name="Mycorrhizal Genomics Consortium"/>
            <person name="Kohler A."/>
            <person name="Kuo A."/>
            <person name="Nagy L.G."/>
            <person name="Floudas D."/>
            <person name="Copeland A."/>
            <person name="Barry K.W."/>
            <person name="Cichocki N."/>
            <person name="Veneault-Fourrey C."/>
            <person name="LaButti K."/>
            <person name="Lindquist E.A."/>
            <person name="Lipzen A."/>
            <person name="Lundell T."/>
            <person name="Morin E."/>
            <person name="Murat C."/>
            <person name="Riley R."/>
            <person name="Ohm R."/>
            <person name="Sun H."/>
            <person name="Tunlid A."/>
            <person name="Henrissat B."/>
            <person name="Grigoriev I.V."/>
            <person name="Hibbett D.S."/>
            <person name="Martin F."/>
        </authorList>
    </citation>
    <scope>NUCLEOTIDE SEQUENCE [LARGE SCALE GENOMIC DNA]</scope>
    <source>
        <strain evidence="1 2">SS14</strain>
    </source>
</reference>
<dbReference type="HOGENOM" id="CLU_013084_3_3_1"/>
<dbReference type="EMBL" id="KN837270">
    <property type="protein sequence ID" value="KIJ30001.1"/>
    <property type="molecule type" value="Genomic_DNA"/>
</dbReference>
<evidence type="ECO:0008006" key="3">
    <source>
        <dbReference type="Google" id="ProtNLM"/>
    </source>
</evidence>
<evidence type="ECO:0000313" key="2">
    <source>
        <dbReference type="Proteomes" id="UP000054279"/>
    </source>
</evidence>
<dbReference type="AlphaFoldDB" id="A0A0C9UXB8"/>
<dbReference type="Pfam" id="PF18758">
    <property type="entry name" value="KDZ"/>
    <property type="match status" value="1"/>
</dbReference>